<sequence>MSEEKTASPNEAGAYKIVRVQPTPNPDAFQFILNGKVIGDGTKTFDSPEDAVNDILAKALFGIFGVQSIYLKENFVTITKSNTV</sequence>
<dbReference type="AlphaFoldDB" id="A0A383EBZ2"/>
<evidence type="ECO:0000259" key="1">
    <source>
        <dbReference type="SMART" id="SM00932"/>
    </source>
</evidence>
<name>A0A383EBZ2_9ZZZZ</name>
<dbReference type="InterPro" id="IPR036498">
    <property type="entry name" value="Nfu/NifU_N_sf"/>
</dbReference>
<dbReference type="Gene3D" id="3.30.1370.70">
    <property type="entry name" value="Scaffold protein Nfu/NifU, N-terminal domain"/>
    <property type="match status" value="1"/>
</dbReference>
<dbReference type="SMART" id="SM00932">
    <property type="entry name" value="Nfu_N"/>
    <property type="match status" value="1"/>
</dbReference>
<feature type="domain" description="Scaffold protein Nfu/NifU N-terminal" evidence="1">
    <location>
        <begin position="18"/>
        <end position="83"/>
    </location>
</feature>
<organism evidence="2">
    <name type="scientific">marine metagenome</name>
    <dbReference type="NCBI Taxonomy" id="408172"/>
    <lineage>
        <taxon>unclassified sequences</taxon>
        <taxon>metagenomes</taxon>
        <taxon>ecological metagenomes</taxon>
    </lineage>
</organism>
<dbReference type="InterPro" id="IPR014824">
    <property type="entry name" value="Nfu/NifU_N"/>
</dbReference>
<evidence type="ECO:0000313" key="2">
    <source>
        <dbReference type="EMBL" id="SVE53628.1"/>
    </source>
</evidence>
<gene>
    <name evidence="2" type="ORF">METZ01_LOCUS506482</name>
</gene>
<accession>A0A383EBZ2</accession>
<dbReference type="Pfam" id="PF08712">
    <property type="entry name" value="Nfu_N"/>
    <property type="match status" value="1"/>
</dbReference>
<feature type="non-terminal residue" evidence="2">
    <location>
        <position position="84"/>
    </location>
</feature>
<dbReference type="EMBL" id="UINC01224136">
    <property type="protein sequence ID" value="SVE53628.1"/>
    <property type="molecule type" value="Genomic_DNA"/>
</dbReference>
<dbReference type="SUPFAM" id="SSF110836">
    <property type="entry name" value="Hypothetical protein SAV1430"/>
    <property type="match status" value="1"/>
</dbReference>
<proteinExistence type="predicted"/>
<reference evidence="2" key="1">
    <citation type="submission" date="2018-05" db="EMBL/GenBank/DDBJ databases">
        <authorList>
            <person name="Lanie J.A."/>
            <person name="Ng W.-L."/>
            <person name="Kazmierczak K.M."/>
            <person name="Andrzejewski T.M."/>
            <person name="Davidsen T.M."/>
            <person name="Wayne K.J."/>
            <person name="Tettelin H."/>
            <person name="Glass J.I."/>
            <person name="Rusch D."/>
            <person name="Podicherti R."/>
            <person name="Tsui H.-C.T."/>
            <person name="Winkler M.E."/>
        </authorList>
    </citation>
    <scope>NUCLEOTIDE SEQUENCE</scope>
</reference>
<protein>
    <recommendedName>
        <fullName evidence="1">Scaffold protein Nfu/NifU N-terminal domain-containing protein</fullName>
    </recommendedName>
</protein>